<gene>
    <name evidence="1" type="ORF">NITINOP_2215</name>
</gene>
<name>A0A0S4KRW4_9BACT</name>
<dbReference type="AlphaFoldDB" id="A0A0S4KRW4"/>
<organism evidence="1 2">
    <name type="scientific">Candidatus Nitrospira inopinata</name>
    <dbReference type="NCBI Taxonomy" id="1715989"/>
    <lineage>
        <taxon>Bacteria</taxon>
        <taxon>Pseudomonadati</taxon>
        <taxon>Nitrospirota</taxon>
        <taxon>Nitrospiria</taxon>
        <taxon>Nitrospirales</taxon>
        <taxon>Nitrospiraceae</taxon>
        <taxon>Nitrospira</taxon>
    </lineage>
</organism>
<dbReference type="KEGG" id="nio:NITINOP_2215"/>
<protein>
    <submittedName>
        <fullName evidence="1">Uncharacterized protein</fullName>
    </submittedName>
</protein>
<evidence type="ECO:0000313" key="1">
    <source>
        <dbReference type="EMBL" id="CUQ67187.1"/>
    </source>
</evidence>
<proteinExistence type="predicted"/>
<sequence length="157" mass="17931">MAQKFGNGRWVREGFLDNREAGTVVGRVVFAGVGPVDFFLLGDFKADIAGEVIQFRNSRFEDDETAVQVIGDMENPQIGTVNLISLDPHPNLMPHPYVEWFSLKKEHYRFELNADDAWIVRADKLEAIDRESERIRRSLAAQLPTRSLSDNDKPEWV</sequence>
<dbReference type="OrthoDB" id="9790612at2"/>
<dbReference type="EMBL" id="LN885086">
    <property type="protein sequence ID" value="CUQ67187.1"/>
    <property type="molecule type" value="Genomic_DNA"/>
</dbReference>
<reference evidence="2" key="1">
    <citation type="submission" date="2015-09" db="EMBL/GenBank/DDBJ databases">
        <authorList>
            <person name="Daims H."/>
        </authorList>
    </citation>
    <scope>NUCLEOTIDE SEQUENCE [LARGE SCALE GENOMIC DNA]</scope>
</reference>
<dbReference type="Proteomes" id="UP000066284">
    <property type="component" value="Chromosome 1"/>
</dbReference>
<keyword evidence="2" id="KW-1185">Reference proteome</keyword>
<dbReference type="RefSeq" id="WP_062485339.1">
    <property type="nucleotide sequence ID" value="NZ_LN885086.1"/>
</dbReference>
<evidence type="ECO:0000313" key="2">
    <source>
        <dbReference type="Proteomes" id="UP000066284"/>
    </source>
</evidence>
<accession>A0A0S4KRW4</accession>